<evidence type="ECO:0000256" key="1">
    <source>
        <dbReference type="SAM" id="MobiDB-lite"/>
    </source>
</evidence>
<feature type="compositionally biased region" description="Low complexity" evidence="1">
    <location>
        <begin position="55"/>
        <end position="70"/>
    </location>
</feature>
<evidence type="ECO:0000313" key="2">
    <source>
        <dbReference type="EMBL" id="MQQ99743.1"/>
    </source>
</evidence>
<gene>
    <name evidence="2" type="ORF">GEV47_03465</name>
</gene>
<dbReference type="OrthoDB" id="9784998at2"/>
<dbReference type="InterPro" id="IPR021727">
    <property type="entry name" value="DUF3299"/>
</dbReference>
<feature type="region of interest" description="Disordered" evidence="1">
    <location>
        <begin position="49"/>
        <end position="70"/>
    </location>
</feature>
<evidence type="ECO:0000313" key="3">
    <source>
        <dbReference type="Proteomes" id="UP000451565"/>
    </source>
</evidence>
<dbReference type="RefSeq" id="WP_153233289.1">
    <property type="nucleotide sequence ID" value="NZ_WINI01000001.1"/>
</dbReference>
<keyword evidence="3" id="KW-1185">Reference proteome</keyword>
<reference evidence="2 3" key="1">
    <citation type="submission" date="2019-10" db="EMBL/GenBank/DDBJ databases">
        <title>Glaciimonas soli sp. nov., a psychrophilic bacterium isolated from the forest soil of a high elevation mountain in Taiwan.</title>
        <authorList>
            <person name="Wang L.-T."/>
            <person name="Shieh W.Y."/>
        </authorList>
    </citation>
    <scope>NUCLEOTIDE SEQUENCE [LARGE SCALE GENOMIC DNA]</scope>
    <source>
        <strain evidence="2 3">GS1</strain>
    </source>
</reference>
<name>A0A843YPP8_9BURK</name>
<dbReference type="Gene3D" id="2.40.50.870">
    <property type="entry name" value="Protein of unknown function (DUF3299)"/>
    <property type="match status" value="1"/>
</dbReference>
<organism evidence="2 3">
    <name type="scientific">Glaciimonas soli</name>
    <dbReference type="NCBI Taxonomy" id="2590999"/>
    <lineage>
        <taxon>Bacteria</taxon>
        <taxon>Pseudomonadati</taxon>
        <taxon>Pseudomonadota</taxon>
        <taxon>Betaproteobacteria</taxon>
        <taxon>Burkholderiales</taxon>
        <taxon>Oxalobacteraceae</taxon>
        <taxon>Glaciimonas</taxon>
    </lineage>
</organism>
<proteinExistence type="predicted"/>
<dbReference type="AlphaFoldDB" id="A0A843YPP8"/>
<protein>
    <submittedName>
        <fullName evidence="2">DUF3299 domain-containing protein</fullName>
    </submittedName>
</protein>
<sequence>MKTFLWIALIVIAGLATGSIGRYFFQQHNKPAVTQDSSDSGYKIGDRLQQTPLVASEPTTTTTTPATSTSPFTEIKWEQLAPADWDPMQPFKGIDLSKMDDADPRADAALQKAKEWWKNAPVNPAMNGKAVKIAGFVVSLEREGDALKEFLLVPYFGGCIHVPPPPANQIIHVHSDKAIKGIRTMDAVWISGVITVKPSSTQMGDAGYSVAAQQVDLYKVAEK</sequence>
<comment type="caution">
    <text evidence="2">The sequence shown here is derived from an EMBL/GenBank/DDBJ whole genome shotgun (WGS) entry which is preliminary data.</text>
</comment>
<accession>A0A843YPP8</accession>
<dbReference type="Pfam" id="PF11736">
    <property type="entry name" value="DUF3299"/>
    <property type="match status" value="1"/>
</dbReference>
<dbReference type="EMBL" id="WINI01000001">
    <property type="protein sequence ID" value="MQQ99743.1"/>
    <property type="molecule type" value="Genomic_DNA"/>
</dbReference>
<dbReference type="Proteomes" id="UP000451565">
    <property type="component" value="Unassembled WGS sequence"/>
</dbReference>